<reference evidence="8" key="1">
    <citation type="submission" date="2020-11" db="EMBL/GenBank/DDBJ databases">
        <authorList>
            <person name="Tran Van P."/>
        </authorList>
    </citation>
    <scope>NUCLEOTIDE SEQUENCE</scope>
</reference>
<dbReference type="EMBL" id="OC868341">
    <property type="protein sequence ID" value="CAD7633998.1"/>
    <property type="molecule type" value="Genomic_DNA"/>
</dbReference>
<feature type="region of interest" description="Disordered" evidence="5">
    <location>
        <begin position="521"/>
        <end position="640"/>
    </location>
</feature>
<dbReference type="PANTHER" id="PTHR15937">
    <property type="entry name" value="TRANSMEMBRANE 7 SUPERFAMILY MEMBER 3"/>
    <property type="match status" value="1"/>
</dbReference>
<feature type="transmembrane region" description="Helical" evidence="6">
    <location>
        <begin position="328"/>
        <end position="347"/>
    </location>
</feature>
<evidence type="ECO:0000256" key="4">
    <source>
        <dbReference type="ARBA" id="ARBA00023136"/>
    </source>
</evidence>
<feature type="compositionally biased region" description="Pro residues" evidence="5">
    <location>
        <begin position="629"/>
        <end position="640"/>
    </location>
</feature>
<keyword evidence="2 6" id="KW-0812">Transmembrane</keyword>
<keyword evidence="3 6" id="KW-1133">Transmembrane helix</keyword>
<feature type="transmembrane region" description="Helical" evidence="6">
    <location>
        <begin position="354"/>
        <end position="377"/>
    </location>
</feature>
<dbReference type="Proteomes" id="UP000759131">
    <property type="component" value="Unassembled WGS sequence"/>
</dbReference>
<evidence type="ECO:0000313" key="9">
    <source>
        <dbReference type="Proteomes" id="UP000759131"/>
    </source>
</evidence>
<dbReference type="GO" id="GO:0005886">
    <property type="term" value="C:plasma membrane"/>
    <property type="evidence" value="ECO:0007669"/>
    <property type="project" value="TreeGrafter"/>
</dbReference>
<sequence length="679" mass="75750">MNISGIANAALLPTSSVTTIAAGSTKTLVIYDRDSSATRPAPWVRSMTVGVHSQLYNLTLVKTLSKSSRRVTGRNIGLVLSTQTDSGLVYVTNPSNVSVNALVVIDQHRATDPIPGGCSSEFPLEVSPFLRLYYTLYFNRLEFQFANIGSVEDINKPMKCGESQFKIQYDIYGYFLNESNFPEREYFRAINIMSNLTTIRQYGTKLMNISTLRAYFYAYTGRPVVYNVIATSQQYSSVYVPVVTYDCDGRSIEECVKHDISTLMITTVMGLIGLFVCFRGHVWFQLRKYCNAVINIATLELIFFGLIDGSFIVYILLLKYTTLDTGAVQLYTTGAGVLLALLWVSFWKLLHLPLLSLLLSGLSLGLLLMATLLFTTIGNLELFQNDINYWLIMCCATILVTLFLPMLSAIVLSIVSSSIVGSYMAVIAVDRYIYGSLSYIMLNVMKRAVHSNGAYNTVPFQTKDVIMAAIWALLSLTGIVLQLSTGADKSPFPAQPGCCSQGHRSLTESLDRYYRRRRSQYDSYDSMESTTPSVDGQRRRRRSKSRRRSRRSKRWEPVPSGESSRRGSGRASGPSTRVVDERSPLLQPQQPYYTGTSGRAYSSTSVTTAAINPYNANRDDPHYGNVSAPPFPNPGRGSPPPDYNHLYITNTNGHDYQSINASSIMKYPILMGFPIDRYI</sequence>
<keyword evidence="4 6" id="KW-0472">Membrane</keyword>
<keyword evidence="9" id="KW-1185">Reference proteome</keyword>
<organism evidence="8">
    <name type="scientific">Medioppia subpectinata</name>
    <dbReference type="NCBI Taxonomy" id="1979941"/>
    <lineage>
        <taxon>Eukaryota</taxon>
        <taxon>Metazoa</taxon>
        <taxon>Ecdysozoa</taxon>
        <taxon>Arthropoda</taxon>
        <taxon>Chelicerata</taxon>
        <taxon>Arachnida</taxon>
        <taxon>Acari</taxon>
        <taxon>Acariformes</taxon>
        <taxon>Sarcoptiformes</taxon>
        <taxon>Oribatida</taxon>
        <taxon>Brachypylina</taxon>
        <taxon>Oppioidea</taxon>
        <taxon>Oppiidae</taxon>
        <taxon>Medioppia</taxon>
    </lineage>
</organism>
<feature type="transmembrane region" description="Helical" evidence="6">
    <location>
        <begin position="292"/>
        <end position="316"/>
    </location>
</feature>
<evidence type="ECO:0000256" key="3">
    <source>
        <dbReference type="ARBA" id="ARBA00022989"/>
    </source>
</evidence>
<gene>
    <name evidence="8" type="ORF">OSB1V03_LOCUS14394</name>
</gene>
<evidence type="ECO:0000313" key="8">
    <source>
        <dbReference type="EMBL" id="CAD7633998.1"/>
    </source>
</evidence>
<feature type="transmembrane region" description="Helical" evidence="6">
    <location>
        <begin position="260"/>
        <end position="280"/>
    </location>
</feature>
<feature type="compositionally biased region" description="Polar residues" evidence="5">
    <location>
        <begin position="586"/>
        <end position="610"/>
    </location>
</feature>
<feature type="transmembrane region" description="Helical" evidence="6">
    <location>
        <begin position="389"/>
        <end position="415"/>
    </location>
</feature>
<evidence type="ECO:0000256" key="2">
    <source>
        <dbReference type="ARBA" id="ARBA00022692"/>
    </source>
</evidence>
<dbReference type="Pfam" id="PF25992">
    <property type="entry name" value="Ig_TM7SF3_N"/>
    <property type="match status" value="1"/>
</dbReference>
<protein>
    <recommendedName>
        <fullName evidence="7">TM7S3/TM198-like domain-containing protein</fullName>
    </recommendedName>
</protein>
<name>A0A7R9L524_9ACAR</name>
<accession>A0A7R9L524</accession>
<dbReference type="InterPro" id="IPR042502">
    <property type="entry name" value="TM7SF3"/>
</dbReference>
<dbReference type="InterPro" id="IPR025256">
    <property type="entry name" value="TM7S3/TM198-like_dom"/>
</dbReference>
<dbReference type="PANTHER" id="PTHR15937:SF3">
    <property type="entry name" value="TRANSMEMBRANE 7 SUPERFAMILY MEMBER 3"/>
    <property type="match status" value="1"/>
</dbReference>
<dbReference type="Pfam" id="PF13886">
    <property type="entry name" value="TM7S3_TM198"/>
    <property type="match status" value="1"/>
</dbReference>
<feature type="compositionally biased region" description="Basic residues" evidence="5">
    <location>
        <begin position="538"/>
        <end position="553"/>
    </location>
</feature>
<feature type="domain" description="TM7S3/TM198-like" evidence="7">
    <location>
        <begin position="267"/>
        <end position="483"/>
    </location>
</feature>
<feature type="transmembrane region" description="Helical" evidence="6">
    <location>
        <begin position="422"/>
        <end position="445"/>
    </location>
</feature>
<feature type="transmembrane region" description="Helical" evidence="6">
    <location>
        <begin position="465"/>
        <end position="483"/>
    </location>
</feature>
<comment type="subcellular location">
    <subcellularLocation>
        <location evidence="1">Membrane</location>
        <topology evidence="1">Multi-pass membrane protein</topology>
    </subcellularLocation>
</comment>
<evidence type="ECO:0000256" key="5">
    <source>
        <dbReference type="SAM" id="MobiDB-lite"/>
    </source>
</evidence>
<dbReference type="AlphaFoldDB" id="A0A7R9L524"/>
<dbReference type="EMBL" id="CAJPIZ010013766">
    <property type="protein sequence ID" value="CAG2114428.1"/>
    <property type="molecule type" value="Genomic_DNA"/>
</dbReference>
<evidence type="ECO:0000256" key="1">
    <source>
        <dbReference type="ARBA" id="ARBA00004141"/>
    </source>
</evidence>
<dbReference type="GO" id="GO:0043069">
    <property type="term" value="P:negative regulation of programmed cell death"/>
    <property type="evidence" value="ECO:0007669"/>
    <property type="project" value="TreeGrafter"/>
</dbReference>
<proteinExistence type="predicted"/>
<dbReference type="OrthoDB" id="5967337at2759"/>
<evidence type="ECO:0000256" key="6">
    <source>
        <dbReference type="SAM" id="Phobius"/>
    </source>
</evidence>
<evidence type="ECO:0000259" key="7">
    <source>
        <dbReference type="Pfam" id="PF13886"/>
    </source>
</evidence>